<evidence type="ECO:0000313" key="2">
    <source>
        <dbReference type="EMBL" id="QFG74382.1"/>
    </source>
</evidence>
<accession>A0A5J6VJY8</accession>
<proteinExistence type="predicted"/>
<feature type="transmembrane region" description="Helical" evidence="1">
    <location>
        <begin position="36"/>
        <end position="55"/>
    </location>
</feature>
<dbReference type="EMBL" id="MN448287">
    <property type="protein sequence ID" value="QFG74382.1"/>
    <property type="molecule type" value="Genomic_DNA"/>
</dbReference>
<organism evidence="2">
    <name type="scientific">Megaviridae environmental sample</name>
    <dbReference type="NCBI Taxonomy" id="1737588"/>
    <lineage>
        <taxon>Viruses</taxon>
        <taxon>Varidnaviria</taxon>
        <taxon>Bamfordvirae</taxon>
        <taxon>Nucleocytoviricota</taxon>
        <taxon>Megaviricetes</taxon>
        <taxon>Imitervirales</taxon>
        <taxon>Mimiviridae</taxon>
        <taxon>environmental samples</taxon>
    </lineage>
</organism>
<reference evidence="2" key="1">
    <citation type="journal article" date="2019" name="Philos. Trans. R. Soc. Lond., B, Biol. Sci.">
        <title>Targeted metagenomic recovery of four divergent viruses reveals shared and distinctive characteristics of giant viruses of marine eukaryotes.</title>
        <authorList>
            <person name="Needham D.M."/>
            <person name="Poirier C."/>
            <person name="Hehenberger E."/>
            <person name="Jimenez V."/>
            <person name="Swalwell J.E."/>
            <person name="Santoro A.E."/>
            <person name="Worden A.Z."/>
        </authorList>
    </citation>
    <scope>NUCLEOTIDE SEQUENCE</scope>
    <source>
        <strain evidence="2">MPacV-611</strain>
    </source>
</reference>
<keyword evidence="1" id="KW-1133">Transmembrane helix</keyword>
<evidence type="ECO:0000256" key="1">
    <source>
        <dbReference type="SAM" id="Phobius"/>
    </source>
</evidence>
<keyword evidence="1" id="KW-0812">Transmembrane</keyword>
<keyword evidence="1" id="KW-0472">Membrane</keyword>
<protein>
    <submittedName>
        <fullName evidence="2">Uncharacterized protein</fullName>
    </submittedName>
</protein>
<name>A0A5J6VJY8_9VIRU</name>
<feature type="transmembrane region" description="Helical" evidence="1">
    <location>
        <begin position="99"/>
        <end position="116"/>
    </location>
</feature>
<sequence>MEISKELLNKMIISGYSSIIFIIIENFRNKNNDYELVRFILFMTFSFVSMGYPTSKKDLGVKLHRTIFGSFVYYFAANALSDDSEDSDDDPYINRMIKLAIRTMVYFLILVGIMYLPEE</sequence>
<feature type="transmembrane region" description="Helical" evidence="1">
    <location>
        <begin position="7"/>
        <end position="24"/>
    </location>
</feature>